<gene>
    <name evidence="12" type="ORF">Metus_0911</name>
</gene>
<evidence type="ECO:0000256" key="5">
    <source>
        <dbReference type="ARBA" id="ARBA00022989"/>
    </source>
</evidence>
<dbReference type="GO" id="GO:0033179">
    <property type="term" value="C:proton-transporting V-type ATPase, V0 domain"/>
    <property type="evidence" value="ECO:0007669"/>
    <property type="project" value="InterPro"/>
</dbReference>
<dbReference type="AlphaFoldDB" id="A0A3S3RBJ0"/>
<comment type="function">
    <text evidence="8">Component of the A-type ATP synthase that produces ATP from ADP in the presence of a proton gradient across the membrane.</text>
</comment>
<name>A0A3S3RBJ0_METS7</name>
<dbReference type="GO" id="GO:0046961">
    <property type="term" value="F:proton-transporting ATPase activity, rotational mechanism"/>
    <property type="evidence" value="ECO:0007669"/>
    <property type="project" value="InterPro"/>
</dbReference>
<evidence type="ECO:0000256" key="7">
    <source>
        <dbReference type="ARBA" id="ARBA00023136"/>
    </source>
</evidence>
<reference evidence="12 13" key="1">
    <citation type="submission" date="2018-12" db="EMBL/GenBank/DDBJ databases">
        <title>The complete genome of the methanogenic archaea of the candidate phylum Verstraetearchaeota, obtained from the metagenome of underground thermal water.</title>
        <authorList>
            <person name="Kadnikov V.V."/>
            <person name="Mardanov A.V."/>
            <person name="Beletsky A.V."/>
            <person name="Karnachuk O.V."/>
            <person name="Ravin N.V."/>
        </authorList>
    </citation>
    <scope>NUCLEOTIDE SEQUENCE [LARGE SCALE GENOMIC DNA]</scope>
    <source>
        <strain evidence="12">Ch88</strain>
    </source>
</reference>
<dbReference type="Proteomes" id="UP000288215">
    <property type="component" value="Unassembled WGS sequence"/>
</dbReference>
<keyword evidence="6 10" id="KW-0406">Ion transport</keyword>
<evidence type="ECO:0000256" key="2">
    <source>
        <dbReference type="ARBA" id="ARBA00009904"/>
    </source>
</evidence>
<dbReference type="GO" id="GO:0007035">
    <property type="term" value="P:vacuolar acidification"/>
    <property type="evidence" value="ECO:0007669"/>
    <property type="project" value="TreeGrafter"/>
</dbReference>
<comment type="subcellular location">
    <subcellularLocation>
        <location evidence="1">Membrane</location>
        <topology evidence="1">Multi-pass membrane protein</topology>
    </subcellularLocation>
</comment>
<evidence type="ECO:0000313" key="12">
    <source>
        <dbReference type="EMBL" id="RWX72937.1"/>
    </source>
</evidence>
<evidence type="ECO:0000256" key="1">
    <source>
        <dbReference type="ARBA" id="ARBA00004141"/>
    </source>
</evidence>
<sequence>MMLRPVRMCHTSLIFLKSDSEKVIDAVNRKADLHLSLRDMGELGTADYVSEVEFLRGRIKDLVSKTRNYIPLGDTTPLSSPVSARDWKDYVAIIETEASGYEKIIRELDNVAKIEERLTDNFLLWKSIASGNLGANSLEMLSQLRAFRFIFARSERSSVSDLRSALPETCVVVEASGEPAVALVVFLPSQEASVMQQLESVGFRPVELPECFQGSLSNFSTKLEVLEAELENTKKTKAEHLSLLESNFGRLLHLEQSVSDASSILSVKAKSSYSKNWAVLEGYVPKDHVQELMNSVQQALNGRVVSFVKEDEMSASVPVSYKYPRFFKIFDSITNLYGSPSYNEINPTPIMALSFPILFGLMFGDLGHGISLALLGLVFYRFFGSMKKIGLVLMITGLAGAIIGALLYGEFFGQSLHHLVGYEPPLHPSEDLMTMMKISLFVGVAHISLGLFLSFTNSLIQRRYSTAFLVNLPKLALYIGFIYVVFAFGLNLIDWFSGPIYYILGPIAFLFVAEPFYEIAKHGKKGVGKLGEMFFEIFETMISFISNTVSYLRIFAMVVAHIMLTTVFYSLAEITSGGGLGFVLSPLLIVVGNVFVVLLEGILVLAQDLRLHFYEWFSKFYNDGGVRFSPFRLAVGVPIQVSK</sequence>
<dbReference type="PANTHER" id="PTHR11629:SF63">
    <property type="entry name" value="V-TYPE PROTON ATPASE SUBUNIT A"/>
    <property type="match status" value="1"/>
</dbReference>
<proteinExistence type="inferred from homology"/>
<comment type="caution">
    <text evidence="12">The sequence shown here is derived from an EMBL/GenBank/DDBJ whole genome shotgun (WGS) entry which is preliminary data.</text>
</comment>
<feature type="transmembrane region" description="Helical" evidence="10">
    <location>
        <begin position="583"/>
        <end position="606"/>
    </location>
</feature>
<keyword evidence="5 10" id="KW-1133">Transmembrane helix</keyword>
<keyword evidence="11" id="KW-0175">Coiled coil</keyword>
<evidence type="ECO:0000256" key="4">
    <source>
        <dbReference type="ARBA" id="ARBA00022692"/>
    </source>
</evidence>
<dbReference type="PANTHER" id="PTHR11629">
    <property type="entry name" value="VACUOLAR PROTON ATPASES"/>
    <property type="match status" value="1"/>
</dbReference>
<feature type="coiled-coil region" evidence="11">
    <location>
        <begin position="216"/>
        <end position="243"/>
    </location>
</feature>
<dbReference type="EMBL" id="RXGA01000003">
    <property type="protein sequence ID" value="RWX72937.1"/>
    <property type="molecule type" value="Genomic_DNA"/>
</dbReference>
<evidence type="ECO:0000256" key="3">
    <source>
        <dbReference type="ARBA" id="ARBA00022448"/>
    </source>
</evidence>
<protein>
    <recommendedName>
        <fullName evidence="9 10">A-type ATP synthase subunit I</fullName>
    </recommendedName>
</protein>
<evidence type="ECO:0000313" key="13">
    <source>
        <dbReference type="Proteomes" id="UP000288215"/>
    </source>
</evidence>
<evidence type="ECO:0000256" key="9">
    <source>
        <dbReference type="ARBA" id="ARBA00068671"/>
    </source>
</evidence>
<feature type="transmembrane region" description="Helical" evidence="10">
    <location>
        <begin position="353"/>
        <end position="379"/>
    </location>
</feature>
<feature type="transmembrane region" description="Helical" evidence="10">
    <location>
        <begin position="432"/>
        <end position="455"/>
    </location>
</feature>
<evidence type="ECO:0000256" key="11">
    <source>
        <dbReference type="SAM" id="Coils"/>
    </source>
</evidence>
<feature type="transmembrane region" description="Helical" evidence="10">
    <location>
        <begin position="499"/>
        <end position="517"/>
    </location>
</feature>
<organism evidence="12 13">
    <name type="scientific">Methanosuratincola subterraneus</name>
    <dbReference type="NCBI Taxonomy" id="2593994"/>
    <lineage>
        <taxon>Archaea</taxon>
        <taxon>Thermoproteota</taxon>
        <taxon>Methanosuratincolia</taxon>
        <taxon>Candidatus Methanomethylicales</taxon>
        <taxon>Candidatus Methanomethylicaceae</taxon>
        <taxon>Candidatus Methanosuratincola (ex Vanwonterghem et al. 2016)</taxon>
    </lineage>
</organism>
<dbReference type="Pfam" id="PF01496">
    <property type="entry name" value="V_ATPase_I"/>
    <property type="match status" value="2"/>
</dbReference>
<feature type="transmembrane region" description="Helical" evidence="10">
    <location>
        <begin position="391"/>
        <end position="412"/>
    </location>
</feature>
<comment type="similarity">
    <text evidence="2 10">Belongs to the V-ATPase 116 kDa subunit family.</text>
</comment>
<dbReference type="GO" id="GO:0051117">
    <property type="term" value="F:ATPase binding"/>
    <property type="evidence" value="ECO:0007669"/>
    <property type="project" value="TreeGrafter"/>
</dbReference>
<feature type="transmembrane region" description="Helical" evidence="10">
    <location>
        <begin position="551"/>
        <end position="571"/>
    </location>
</feature>
<dbReference type="GO" id="GO:0016471">
    <property type="term" value="C:vacuolar proton-transporting V-type ATPase complex"/>
    <property type="evidence" value="ECO:0007669"/>
    <property type="project" value="TreeGrafter"/>
</dbReference>
<keyword evidence="4 10" id="KW-0812">Transmembrane</keyword>
<evidence type="ECO:0000256" key="10">
    <source>
        <dbReference type="RuleBase" id="RU361189"/>
    </source>
</evidence>
<evidence type="ECO:0000256" key="6">
    <source>
        <dbReference type="ARBA" id="ARBA00023065"/>
    </source>
</evidence>
<accession>A0A3S3RBJ0</accession>
<dbReference type="InterPro" id="IPR002490">
    <property type="entry name" value="V-ATPase_116kDa_su"/>
</dbReference>
<evidence type="ECO:0000256" key="8">
    <source>
        <dbReference type="ARBA" id="ARBA00059506"/>
    </source>
</evidence>
<feature type="transmembrane region" description="Helical" evidence="10">
    <location>
        <begin position="475"/>
        <end position="493"/>
    </location>
</feature>
<keyword evidence="7 10" id="KW-0472">Membrane</keyword>
<keyword evidence="3 10" id="KW-0813">Transport</keyword>